<dbReference type="InterPro" id="IPR011037">
    <property type="entry name" value="Pyrv_Knase-like_insert_dom_sf"/>
</dbReference>
<dbReference type="Pfam" id="PF03476">
    <property type="entry name" value="MOSC_N"/>
    <property type="match status" value="1"/>
</dbReference>
<feature type="transmembrane region" description="Helical" evidence="1">
    <location>
        <begin position="181"/>
        <end position="199"/>
    </location>
</feature>
<evidence type="ECO:0000256" key="1">
    <source>
        <dbReference type="SAM" id="Phobius"/>
    </source>
</evidence>
<dbReference type="SUPFAM" id="SSF141673">
    <property type="entry name" value="MOSC N-terminal domain-like"/>
    <property type="match status" value="1"/>
</dbReference>
<gene>
    <name evidence="3" type="ORF">BDV25DRAFT_165278</name>
</gene>
<reference evidence="3 4" key="1">
    <citation type="submission" date="2019-04" db="EMBL/GenBank/DDBJ databases">
        <title>Friends and foes A comparative genomics study of 23 Aspergillus species from section Flavi.</title>
        <authorList>
            <consortium name="DOE Joint Genome Institute"/>
            <person name="Kjaerbolling I."/>
            <person name="Vesth T."/>
            <person name="Frisvad J.C."/>
            <person name="Nybo J.L."/>
            <person name="Theobald S."/>
            <person name="Kildgaard S."/>
            <person name="Isbrandt T."/>
            <person name="Kuo A."/>
            <person name="Sato A."/>
            <person name="Lyhne E.K."/>
            <person name="Kogle M.E."/>
            <person name="Wiebenga A."/>
            <person name="Kun R.S."/>
            <person name="Lubbers R.J."/>
            <person name="Makela M.R."/>
            <person name="Barry K."/>
            <person name="Chovatia M."/>
            <person name="Clum A."/>
            <person name="Daum C."/>
            <person name="Haridas S."/>
            <person name="He G."/>
            <person name="LaButti K."/>
            <person name="Lipzen A."/>
            <person name="Mondo S."/>
            <person name="Riley R."/>
            <person name="Salamov A."/>
            <person name="Simmons B.A."/>
            <person name="Magnuson J.K."/>
            <person name="Henrissat B."/>
            <person name="Mortensen U.H."/>
            <person name="Larsen T.O."/>
            <person name="Devries R.P."/>
            <person name="Grigoriev I.V."/>
            <person name="Machida M."/>
            <person name="Baker S.E."/>
            <person name="Andersen M.R."/>
        </authorList>
    </citation>
    <scope>NUCLEOTIDE SEQUENCE [LARGE SCALE GENOMIC DNA]</scope>
    <source>
        <strain evidence="3 4">IBT 18842</strain>
    </source>
</reference>
<accession>A0A5N6TG91</accession>
<keyword evidence="1" id="KW-0812">Transmembrane</keyword>
<keyword evidence="4" id="KW-1185">Reference proteome</keyword>
<name>A0A5N6TG91_ASPAV</name>
<evidence type="ECO:0000259" key="2">
    <source>
        <dbReference type="PROSITE" id="PS51340"/>
    </source>
</evidence>
<feature type="transmembrane region" description="Helical" evidence="1">
    <location>
        <begin position="211"/>
        <end position="228"/>
    </location>
</feature>
<dbReference type="InterPro" id="IPR005302">
    <property type="entry name" value="MoCF_Sase_C"/>
</dbReference>
<dbReference type="InterPro" id="IPR005303">
    <property type="entry name" value="MOCOS_middle"/>
</dbReference>
<evidence type="ECO:0000313" key="4">
    <source>
        <dbReference type="Proteomes" id="UP000325780"/>
    </source>
</evidence>
<organism evidence="3 4">
    <name type="scientific">Aspergillus avenaceus</name>
    <dbReference type="NCBI Taxonomy" id="36643"/>
    <lineage>
        <taxon>Eukaryota</taxon>
        <taxon>Fungi</taxon>
        <taxon>Dikarya</taxon>
        <taxon>Ascomycota</taxon>
        <taxon>Pezizomycotina</taxon>
        <taxon>Eurotiomycetes</taxon>
        <taxon>Eurotiomycetidae</taxon>
        <taxon>Eurotiales</taxon>
        <taxon>Aspergillaceae</taxon>
        <taxon>Aspergillus</taxon>
        <taxon>Aspergillus subgen. Circumdati</taxon>
    </lineage>
</organism>
<dbReference type="Proteomes" id="UP000325780">
    <property type="component" value="Unassembled WGS sequence"/>
</dbReference>
<dbReference type="Pfam" id="PF03473">
    <property type="entry name" value="MOSC"/>
    <property type="match status" value="1"/>
</dbReference>
<dbReference type="GO" id="GO:0003824">
    <property type="term" value="F:catalytic activity"/>
    <property type="evidence" value="ECO:0007669"/>
    <property type="project" value="InterPro"/>
</dbReference>
<dbReference type="PANTHER" id="PTHR14237:SF34">
    <property type="entry name" value="MOSC DOMAIN PROTEIN (AFU_ORTHOLOGUE AFUA_2G07820)"/>
    <property type="match status" value="1"/>
</dbReference>
<dbReference type="AlphaFoldDB" id="A0A5N6TG91"/>
<evidence type="ECO:0000313" key="3">
    <source>
        <dbReference type="EMBL" id="KAE8145149.1"/>
    </source>
</evidence>
<dbReference type="GO" id="GO:0030170">
    <property type="term" value="F:pyridoxal phosphate binding"/>
    <property type="evidence" value="ECO:0007669"/>
    <property type="project" value="InterPro"/>
</dbReference>
<keyword evidence="1" id="KW-0472">Membrane</keyword>
<protein>
    <submittedName>
        <fullName evidence="3">MOSC domain-containing protein</fullName>
    </submittedName>
</protein>
<sequence>MKISQLYIYPIKSLRGVSVPQAILTDAGLENDRRFMLLKVKQDGNGNKRLQNMHVPHFTEMCLFLTDVIFPTENTNNGKILITYRPPDAKDDSDSQIKLLEVPMNPDVSGLEELCVTIHQSPTKGYNMGTKYNNWFSECFGYEVVLVYLGPHWRRVLGSFPPGKCQVHCQDMVPVISKSSMVILSLLSLLLNIFGVPMMQRDASMMALPNLAATITVIGLATVTNIYLSRGSRRKEEKITFADTAPYMLVSETSVEEVSSRLAGDEEMDLTKFRPNIVVTGAKAAYEEDFWAELLVGGGARLLMTANCIRCQSVNVDYATGKMGRGESGSVFKKLMKDRRVDKGAKFSPVFGRYGFLDQGCKDVPICVGDEVHVSRIVEERTTYDWPGLTN</sequence>
<dbReference type="OrthoDB" id="17255at2759"/>
<dbReference type="PANTHER" id="PTHR14237">
    <property type="entry name" value="MOLYBDOPTERIN COFACTOR SULFURASE MOSC"/>
    <property type="match status" value="1"/>
</dbReference>
<dbReference type="EMBL" id="ML742380">
    <property type="protein sequence ID" value="KAE8145149.1"/>
    <property type="molecule type" value="Genomic_DNA"/>
</dbReference>
<dbReference type="GO" id="GO:0030151">
    <property type="term" value="F:molybdenum ion binding"/>
    <property type="evidence" value="ECO:0007669"/>
    <property type="project" value="InterPro"/>
</dbReference>
<dbReference type="SUPFAM" id="SSF50800">
    <property type="entry name" value="PK beta-barrel domain-like"/>
    <property type="match status" value="1"/>
</dbReference>
<feature type="domain" description="MOSC" evidence="2">
    <location>
        <begin position="215"/>
        <end position="375"/>
    </location>
</feature>
<keyword evidence="1" id="KW-1133">Transmembrane helix</keyword>
<proteinExistence type="predicted"/>
<dbReference type="PROSITE" id="PS51340">
    <property type="entry name" value="MOSC"/>
    <property type="match status" value="1"/>
</dbReference>